<reference evidence="11 12" key="1">
    <citation type="journal article" date="2024" name="Chem. Sci.">
        <title>Discovery of a lagriamide polyketide by integrated genome mining, isotopic labeling, and untargeted metabolomics.</title>
        <authorList>
            <person name="Fergusson C.H."/>
            <person name="Saulog J."/>
            <person name="Paulo B.S."/>
            <person name="Wilson D.M."/>
            <person name="Liu D.Y."/>
            <person name="Morehouse N.J."/>
            <person name="Waterworth S."/>
            <person name="Barkei J."/>
            <person name="Gray C.A."/>
            <person name="Kwan J.C."/>
            <person name="Eustaquio A.S."/>
            <person name="Linington R.G."/>
        </authorList>
    </citation>
    <scope>NUCLEOTIDE SEQUENCE [LARGE SCALE GENOMIC DNA]</scope>
    <source>
        <strain evidence="11 12">RL17-338-BIF-B</strain>
    </source>
</reference>
<dbReference type="InterPro" id="IPR009081">
    <property type="entry name" value="PP-bd_ACP"/>
</dbReference>
<protein>
    <submittedName>
        <fullName evidence="11">Phosphopantetheine-binding protein</fullName>
    </submittedName>
</protein>
<evidence type="ECO:0000256" key="7">
    <source>
        <dbReference type="ARBA" id="ARBA00022737"/>
    </source>
</evidence>
<keyword evidence="7" id="KW-0677">Repeat</keyword>
<feature type="domain" description="Ketosynthase family 3 (KS3)" evidence="10">
    <location>
        <begin position="35"/>
        <end position="448"/>
    </location>
</feature>
<gene>
    <name evidence="11" type="ORF">N0A02_02880</name>
</gene>
<dbReference type="InterPro" id="IPR054514">
    <property type="entry name" value="RhiE-like_linker"/>
</dbReference>
<sequence>MKYDPNTGFGHAPHSPDDAMQTRPDALARRGPPGHVDTAIIGMSARYPKAGDWRAFWENLRAGRDCISEIPPERWDWRAHYDESRGTSGRSYTRWGGFLDDIDRFDPRFFWIAPSEAEHIDPQERLFLESAYLLIQDAGYTPANLSTSRRVGVFVGASNSSYSLVASQSQWTLANRVSHVFDFNGPSMVINSACSSSLSAIHVALESLATGTSDVAIAGGVNLIMHPSHYARLASVGMLSAGPHCRAFGADADGFVDGEGVGAVLLKPLQRALEDGDQIYGVIKGSALNAGGKTFRYTVPNPLAQGRLVAEAIARAGFAPQSIGCVEAHGSGTDFGDALEVRGLSEAFGATAGATPWCALGSVKSNIGHGEGVAGIAGLTKLILQMRHGQFAPSLHAQTLNPRIDFTGTPFTVQRELAPWPRPAGHPRRAGVSSFGAGGANAHLLIEEYVAPAAPAASVAANPDAPALIVLSAANPDRLHAVAQRLADFLDGEFGRDITLAELAYTLQVGREALSERLGFVAGSLAQVRVCLDAFLHDRDAGQLLLRTSVGRGRDGWTALLEDESFAATVRGWVERGKYDLLLNLWGQGQSLDWSMLYREARPRRVSLPGYPFEGERYWAPASVRYAGARRSRRRRPVAGPAAAVSSATSSATSSAPVSAASGVATPLAALQAQVRTVVAALLKVEPEEIESGQSIGDYGLDSIGLTHLANQLNLRFGSALQPTDFMELETASVERIARLLQQQLPIAGTTGTPARAQPHPPRDTQSTRSGPGSGPAPGGVPATHGVRATRHGDPLQEQVRQAVAALLKVDIEEVEPDLDISDYGVDSIGFTYLADRLNEQHGTRLRPTDFFELDQVSAIRIARLLRQALSTRDVSEAAQSLVAAGGR</sequence>
<evidence type="ECO:0000256" key="5">
    <source>
        <dbReference type="ARBA" id="ARBA00022553"/>
    </source>
</evidence>
<feature type="region of interest" description="Disordered" evidence="8">
    <location>
        <begin position="750"/>
        <end position="795"/>
    </location>
</feature>
<dbReference type="SMART" id="SM00825">
    <property type="entry name" value="PKS_KS"/>
    <property type="match status" value="1"/>
</dbReference>
<feature type="region of interest" description="Disordered" evidence="8">
    <location>
        <begin position="637"/>
        <end position="657"/>
    </location>
</feature>
<keyword evidence="12" id="KW-1185">Reference proteome</keyword>
<dbReference type="InterPro" id="IPR006162">
    <property type="entry name" value="Ppantetheine_attach_site"/>
</dbReference>
<dbReference type="Proteomes" id="UP001469089">
    <property type="component" value="Unassembled WGS sequence"/>
</dbReference>
<dbReference type="InterPro" id="IPR014031">
    <property type="entry name" value="Ketoacyl_synth_C"/>
</dbReference>
<comment type="caution">
    <text evidence="11">The sequence shown here is derived from an EMBL/GenBank/DDBJ whole genome shotgun (WGS) entry which is preliminary data.</text>
</comment>
<dbReference type="PROSITE" id="PS50075">
    <property type="entry name" value="CARRIER"/>
    <property type="match status" value="2"/>
</dbReference>
<dbReference type="RefSeq" id="WP_349541171.1">
    <property type="nucleotide sequence ID" value="NZ_JAOALG010000001.1"/>
</dbReference>
<dbReference type="InterPro" id="IPR018201">
    <property type="entry name" value="Ketoacyl_synth_AS"/>
</dbReference>
<evidence type="ECO:0000256" key="2">
    <source>
        <dbReference type="ARBA" id="ARBA00004792"/>
    </source>
</evidence>
<evidence type="ECO:0000256" key="8">
    <source>
        <dbReference type="SAM" id="MobiDB-lite"/>
    </source>
</evidence>
<dbReference type="EMBL" id="JAOALG010000001">
    <property type="protein sequence ID" value="MEQ5838379.1"/>
    <property type="molecule type" value="Genomic_DNA"/>
</dbReference>
<dbReference type="Pfam" id="PF00109">
    <property type="entry name" value="ketoacyl-synt"/>
    <property type="match status" value="1"/>
</dbReference>
<dbReference type="Gene3D" id="3.40.47.10">
    <property type="match status" value="1"/>
</dbReference>
<dbReference type="Gene3D" id="1.10.1240.100">
    <property type="match status" value="1"/>
</dbReference>
<comment type="subcellular location">
    <subcellularLocation>
        <location evidence="1">Cytoplasm</location>
    </subcellularLocation>
</comment>
<dbReference type="InterPro" id="IPR050091">
    <property type="entry name" value="PKS_NRPS_Biosynth_Enz"/>
</dbReference>
<proteinExistence type="predicted"/>
<dbReference type="PROSITE" id="PS00012">
    <property type="entry name" value="PHOSPHOPANTETHEINE"/>
    <property type="match status" value="1"/>
</dbReference>
<evidence type="ECO:0000259" key="10">
    <source>
        <dbReference type="PROSITE" id="PS52004"/>
    </source>
</evidence>
<dbReference type="PANTHER" id="PTHR43775:SF37">
    <property type="entry name" value="SI:DKEY-61P9.11"/>
    <property type="match status" value="1"/>
</dbReference>
<feature type="region of interest" description="Disordered" evidence="8">
    <location>
        <begin position="1"/>
        <end position="34"/>
    </location>
</feature>
<dbReference type="SUPFAM" id="SSF47336">
    <property type="entry name" value="ACP-like"/>
    <property type="match status" value="2"/>
</dbReference>
<keyword evidence="3" id="KW-0596">Phosphopantetheine</keyword>
<keyword evidence="4" id="KW-0963">Cytoplasm</keyword>
<dbReference type="InterPro" id="IPR016039">
    <property type="entry name" value="Thiolase-like"/>
</dbReference>
<keyword evidence="5" id="KW-0597">Phosphoprotein</keyword>
<organism evidence="11 12">
    <name type="scientific">Paraburkholderia acidicola</name>
    <dbReference type="NCBI Taxonomy" id="1912599"/>
    <lineage>
        <taxon>Bacteria</taxon>
        <taxon>Pseudomonadati</taxon>
        <taxon>Pseudomonadota</taxon>
        <taxon>Betaproteobacteria</taxon>
        <taxon>Burkholderiales</taxon>
        <taxon>Burkholderiaceae</taxon>
        <taxon>Paraburkholderia</taxon>
    </lineage>
</organism>
<evidence type="ECO:0000256" key="6">
    <source>
        <dbReference type="ARBA" id="ARBA00022679"/>
    </source>
</evidence>
<dbReference type="Pfam" id="PF22336">
    <property type="entry name" value="RhiE-like_linker"/>
    <property type="match status" value="1"/>
</dbReference>
<evidence type="ECO:0000256" key="1">
    <source>
        <dbReference type="ARBA" id="ARBA00004496"/>
    </source>
</evidence>
<dbReference type="InterPro" id="IPR014030">
    <property type="entry name" value="Ketoacyl_synth_N"/>
</dbReference>
<dbReference type="Pfam" id="PF02801">
    <property type="entry name" value="Ketoacyl-synt_C"/>
    <property type="match status" value="1"/>
</dbReference>
<evidence type="ECO:0000313" key="11">
    <source>
        <dbReference type="EMBL" id="MEQ5838379.1"/>
    </source>
</evidence>
<accession>A0ABV1LGG9</accession>
<dbReference type="Gene3D" id="1.10.1200.10">
    <property type="entry name" value="ACP-like"/>
    <property type="match status" value="2"/>
</dbReference>
<dbReference type="PROSITE" id="PS52004">
    <property type="entry name" value="KS3_2"/>
    <property type="match status" value="1"/>
</dbReference>
<dbReference type="InterPro" id="IPR036736">
    <property type="entry name" value="ACP-like_sf"/>
</dbReference>
<dbReference type="PANTHER" id="PTHR43775">
    <property type="entry name" value="FATTY ACID SYNTHASE"/>
    <property type="match status" value="1"/>
</dbReference>
<evidence type="ECO:0000256" key="4">
    <source>
        <dbReference type="ARBA" id="ARBA00022490"/>
    </source>
</evidence>
<dbReference type="SMART" id="SM00823">
    <property type="entry name" value="PKS_PP"/>
    <property type="match status" value="2"/>
</dbReference>
<evidence type="ECO:0000256" key="3">
    <source>
        <dbReference type="ARBA" id="ARBA00022450"/>
    </source>
</evidence>
<comment type="pathway">
    <text evidence="2">Antibiotic biosynthesis.</text>
</comment>
<dbReference type="SUPFAM" id="SSF53901">
    <property type="entry name" value="Thiolase-like"/>
    <property type="match status" value="1"/>
</dbReference>
<dbReference type="PROSITE" id="PS00606">
    <property type="entry name" value="KS3_1"/>
    <property type="match status" value="1"/>
</dbReference>
<feature type="domain" description="Carrier" evidence="9">
    <location>
        <begin position="794"/>
        <end position="870"/>
    </location>
</feature>
<dbReference type="Pfam" id="PF00550">
    <property type="entry name" value="PP-binding"/>
    <property type="match status" value="2"/>
</dbReference>
<keyword evidence="6" id="KW-0808">Transferase</keyword>
<dbReference type="InterPro" id="IPR020806">
    <property type="entry name" value="PKS_PP-bd"/>
</dbReference>
<name>A0ABV1LGG9_9BURK</name>
<feature type="domain" description="Carrier" evidence="9">
    <location>
        <begin position="669"/>
        <end position="745"/>
    </location>
</feature>
<feature type="compositionally biased region" description="Low complexity" evidence="8">
    <location>
        <begin position="638"/>
        <end position="657"/>
    </location>
</feature>
<evidence type="ECO:0000313" key="12">
    <source>
        <dbReference type="Proteomes" id="UP001469089"/>
    </source>
</evidence>
<dbReference type="CDD" id="cd00833">
    <property type="entry name" value="PKS"/>
    <property type="match status" value="1"/>
</dbReference>
<evidence type="ECO:0000259" key="9">
    <source>
        <dbReference type="PROSITE" id="PS50075"/>
    </source>
</evidence>
<dbReference type="PROSITE" id="PS00098">
    <property type="entry name" value="THIOLASE_1"/>
    <property type="match status" value="1"/>
</dbReference>
<dbReference type="InterPro" id="IPR020615">
    <property type="entry name" value="Thiolase_acyl_enz_int_AS"/>
</dbReference>
<dbReference type="InterPro" id="IPR020841">
    <property type="entry name" value="PKS_Beta-ketoAc_synthase_dom"/>
</dbReference>